<organism evidence="2 3">
    <name type="scientific">Asticcacaulis currens</name>
    <dbReference type="NCBI Taxonomy" id="2984210"/>
    <lineage>
        <taxon>Bacteria</taxon>
        <taxon>Pseudomonadati</taxon>
        <taxon>Pseudomonadota</taxon>
        <taxon>Alphaproteobacteria</taxon>
        <taxon>Caulobacterales</taxon>
        <taxon>Caulobacteraceae</taxon>
        <taxon>Asticcacaulis</taxon>
    </lineage>
</organism>
<keyword evidence="1" id="KW-1133">Transmembrane helix</keyword>
<evidence type="ECO:0008006" key="4">
    <source>
        <dbReference type="Google" id="ProtNLM"/>
    </source>
</evidence>
<name>A0ABT5IBV2_9CAUL</name>
<keyword evidence="1" id="KW-0472">Membrane</keyword>
<keyword evidence="3" id="KW-1185">Reference proteome</keyword>
<evidence type="ECO:0000313" key="2">
    <source>
        <dbReference type="EMBL" id="MDC7693654.1"/>
    </source>
</evidence>
<comment type="caution">
    <text evidence="2">The sequence shown here is derived from an EMBL/GenBank/DDBJ whole genome shotgun (WGS) entry which is preliminary data.</text>
</comment>
<reference evidence="2 3" key="1">
    <citation type="submission" date="2023-01" db="EMBL/GenBank/DDBJ databases">
        <title>Novel species of the genus Asticcacaulis isolated from rivers.</title>
        <authorList>
            <person name="Lu H."/>
        </authorList>
    </citation>
    <scope>NUCLEOTIDE SEQUENCE [LARGE SCALE GENOMIC DNA]</scope>
    <source>
        <strain evidence="2 3">DXS10W</strain>
    </source>
</reference>
<feature type="transmembrane region" description="Helical" evidence="1">
    <location>
        <begin position="104"/>
        <end position="121"/>
    </location>
</feature>
<protein>
    <recommendedName>
        <fullName evidence="4">Transporter</fullName>
    </recommendedName>
</protein>
<dbReference type="Proteomes" id="UP001216595">
    <property type="component" value="Unassembled WGS sequence"/>
</dbReference>
<dbReference type="RefSeq" id="WP_272740404.1">
    <property type="nucleotide sequence ID" value="NZ_JAQQKW010000002.1"/>
</dbReference>
<proteinExistence type="predicted"/>
<accession>A0ABT5IBV2</accession>
<dbReference type="SUPFAM" id="SSF103481">
    <property type="entry name" value="Multidrug resistance efflux transporter EmrE"/>
    <property type="match status" value="1"/>
</dbReference>
<evidence type="ECO:0000313" key="3">
    <source>
        <dbReference type="Proteomes" id="UP001216595"/>
    </source>
</evidence>
<evidence type="ECO:0000256" key="1">
    <source>
        <dbReference type="SAM" id="Phobius"/>
    </source>
</evidence>
<feature type="transmembrane region" description="Helical" evidence="1">
    <location>
        <begin position="79"/>
        <end position="98"/>
    </location>
</feature>
<dbReference type="Gene3D" id="1.10.3730.20">
    <property type="match status" value="1"/>
</dbReference>
<dbReference type="InterPro" id="IPR037185">
    <property type="entry name" value="EmrE-like"/>
</dbReference>
<sequence length="128" mass="13540">MTPSRSKWALVPLMITQPLCVAAYQYLAKALGNGLGQGDALTLALHLATSPLFWTLIGVEIIGLLAWLAILNRLDLARAFPLTAISYCLVIAIGIFGFHERVDLATVGGSVLILAGIGLLARGERGEA</sequence>
<gene>
    <name evidence="2" type="ORF">PQU94_05090</name>
</gene>
<keyword evidence="1" id="KW-0812">Transmembrane</keyword>
<dbReference type="EMBL" id="JAQQKW010000002">
    <property type="protein sequence ID" value="MDC7693654.1"/>
    <property type="molecule type" value="Genomic_DNA"/>
</dbReference>
<feature type="transmembrane region" description="Helical" evidence="1">
    <location>
        <begin position="52"/>
        <end position="72"/>
    </location>
</feature>